<proteinExistence type="predicted"/>
<dbReference type="Proteomes" id="UP000233551">
    <property type="component" value="Unassembled WGS sequence"/>
</dbReference>
<comment type="caution">
    <text evidence="1">The sequence shown here is derived from an EMBL/GenBank/DDBJ whole genome shotgun (WGS) entry which is preliminary data.</text>
</comment>
<name>A0A2I0IFY6_PUNGR</name>
<protein>
    <submittedName>
        <fullName evidence="1">Uncharacterized protein</fullName>
    </submittedName>
</protein>
<dbReference type="AlphaFoldDB" id="A0A2I0IFY6"/>
<evidence type="ECO:0000313" key="1">
    <source>
        <dbReference type="EMBL" id="PKI42921.1"/>
    </source>
</evidence>
<keyword evidence="2" id="KW-1185">Reference proteome</keyword>
<accession>A0A2I0IFY6</accession>
<evidence type="ECO:0000313" key="2">
    <source>
        <dbReference type="Proteomes" id="UP000233551"/>
    </source>
</evidence>
<reference evidence="1 2" key="1">
    <citation type="submission" date="2017-11" db="EMBL/GenBank/DDBJ databases">
        <title>De-novo sequencing of pomegranate (Punica granatum L.) genome.</title>
        <authorList>
            <person name="Akparov Z."/>
            <person name="Amiraslanov A."/>
            <person name="Hajiyeva S."/>
            <person name="Abbasov M."/>
            <person name="Kaur K."/>
            <person name="Hamwieh A."/>
            <person name="Solovyev V."/>
            <person name="Salamov A."/>
            <person name="Braich B."/>
            <person name="Kosarev P."/>
            <person name="Mahmoud A."/>
            <person name="Hajiyev E."/>
            <person name="Babayeva S."/>
            <person name="Izzatullayeva V."/>
            <person name="Mammadov A."/>
            <person name="Mammadov A."/>
            <person name="Sharifova S."/>
            <person name="Ojaghi J."/>
            <person name="Eynullazada K."/>
            <person name="Bayramov B."/>
            <person name="Abdulazimova A."/>
            <person name="Shahmuradov I."/>
        </authorList>
    </citation>
    <scope>NUCLEOTIDE SEQUENCE [LARGE SCALE GENOMIC DNA]</scope>
    <source>
        <strain evidence="2">cv. AG2017</strain>
        <tissue evidence="1">Leaf</tissue>
    </source>
</reference>
<dbReference type="EMBL" id="PGOL01003125">
    <property type="protein sequence ID" value="PKI42921.1"/>
    <property type="molecule type" value="Genomic_DNA"/>
</dbReference>
<sequence>MRVHTCGLRFTCGPPARLARPRGSCCIYSLWDRFPVIGFPREVQQHRRFFSLSSAFVSSSNGDRSGGREGSSGWREALQQLVVRRCRGFCRSLSPPLYAVVCY</sequence>
<organism evidence="1 2">
    <name type="scientific">Punica granatum</name>
    <name type="common">Pomegranate</name>
    <dbReference type="NCBI Taxonomy" id="22663"/>
    <lineage>
        <taxon>Eukaryota</taxon>
        <taxon>Viridiplantae</taxon>
        <taxon>Streptophyta</taxon>
        <taxon>Embryophyta</taxon>
        <taxon>Tracheophyta</taxon>
        <taxon>Spermatophyta</taxon>
        <taxon>Magnoliopsida</taxon>
        <taxon>eudicotyledons</taxon>
        <taxon>Gunneridae</taxon>
        <taxon>Pentapetalae</taxon>
        <taxon>rosids</taxon>
        <taxon>malvids</taxon>
        <taxon>Myrtales</taxon>
        <taxon>Lythraceae</taxon>
        <taxon>Punica</taxon>
    </lineage>
</organism>
<gene>
    <name evidence="1" type="ORF">CRG98_036719</name>
</gene>